<dbReference type="PANTHER" id="PTHR33695:SF1">
    <property type="entry name" value="LIPOPROTEIN SIGNAL PEPTIDASE"/>
    <property type="match status" value="1"/>
</dbReference>
<feature type="active site" evidence="9">
    <location>
        <position position="146"/>
    </location>
</feature>
<dbReference type="UniPathway" id="UPA00665"/>
<keyword evidence="6 9" id="KW-0378">Hydrolase</keyword>
<evidence type="ECO:0000256" key="10">
    <source>
        <dbReference type="RuleBase" id="RU004181"/>
    </source>
</evidence>
<keyword evidence="8 9" id="KW-0472">Membrane</keyword>
<proteinExistence type="inferred from homology"/>
<dbReference type="PANTHER" id="PTHR33695">
    <property type="entry name" value="LIPOPROTEIN SIGNAL PEPTIDASE"/>
    <property type="match status" value="1"/>
</dbReference>
<feature type="transmembrane region" description="Helical" evidence="9">
    <location>
        <begin position="105"/>
        <end position="121"/>
    </location>
</feature>
<gene>
    <name evidence="9" type="primary">lspA</name>
    <name evidence="11" type="ORF">COW24_06130</name>
</gene>
<dbReference type="GO" id="GO:0005886">
    <property type="term" value="C:plasma membrane"/>
    <property type="evidence" value="ECO:0007669"/>
    <property type="project" value="UniProtKB-SubCell"/>
</dbReference>
<comment type="catalytic activity">
    <reaction evidence="9">
        <text>Release of signal peptides from bacterial membrane prolipoproteins. Hydrolyzes -Xaa-Yaa-Zaa-|-(S,diacylglyceryl)Cys-, in which Xaa is hydrophobic (preferably Leu), and Yaa (Ala or Ser) and Zaa (Gly or Ala) have small, neutral side chains.</text>
        <dbReference type="EC" id="3.4.23.36"/>
    </reaction>
</comment>
<keyword evidence="7 9" id="KW-1133">Transmembrane helix</keyword>
<evidence type="ECO:0000256" key="7">
    <source>
        <dbReference type="ARBA" id="ARBA00022989"/>
    </source>
</evidence>
<dbReference type="InterPro" id="IPR001872">
    <property type="entry name" value="Peptidase_A8"/>
</dbReference>
<dbReference type="GO" id="GO:0006508">
    <property type="term" value="P:proteolysis"/>
    <property type="evidence" value="ECO:0007669"/>
    <property type="project" value="UniProtKB-KW"/>
</dbReference>
<comment type="similarity">
    <text evidence="1 9 10">Belongs to the peptidase A8 family.</text>
</comment>
<dbReference type="PRINTS" id="PR00781">
    <property type="entry name" value="LIPOSIGPTASE"/>
</dbReference>
<evidence type="ECO:0000313" key="11">
    <source>
        <dbReference type="EMBL" id="PIW36302.1"/>
    </source>
</evidence>
<evidence type="ECO:0000256" key="2">
    <source>
        <dbReference type="ARBA" id="ARBA00022475"/>
    </source>
</evidence>
<keyword evidence="3 9" id="KW-0645">Protease</keyword>
<evidence type="ECO:0000256" key="9">
    <source>
        <dbReference type="HAMAP-Rule" id="MF_00161"/>
    </source>
</evidence>
<feature type="transmembrane region" description="Helical" evidence="9">
    <location>
        <begin position="141"/>
        <end position="160"/>
    </location>
</feature>
<comment type="pathway">
    <text evidence="9">Protein modification; lipoprotein biosynthesis (signal peptide cleavage).</text>
</comment>
<keyword evidence="4 9" id="KW-0812">Transmembrane</keyword>
<feature type="transmembrane region" description="Helical" evidence="9">
    <location>
        <begin position="70"/>
        <end position="93"/>
    </location>
</feature>
<comment type="subcellular location">
    <subcellularLocation>
        <location evidence="9">Cell membrane</location>
        <topology evidence="9">Multi-pass membrane protein</topology>
    </subcellularLocation>
</comment>
<keyword evidence="5 9" id="KW-0064">Aspartyl protease</keyword>
<evidence type="ECO:0000256" key="1">
    <source>
        <dbReference type="ARBA" id="ARBA00006139"/>
    </source>
</evidence>
<comment type="function">
    <text evidence="9">This protein specifically catalyzes the removal of signal peptides from prolipoproteins.</text>
</comment>
<evidence type="ECO:0000256" key="4">
    <source>
        <dbReference type="ARBA" id="ARBA00022692"/>
    </source>
</evidence>
<comment type="caution">
    <text evidence="11">The sequence shown here is derived from an EMBL/GenBank/DDBJ whole genome shotgun (WGS) entry which is preliminary data.</text>
</comment>
<sequence>MQNHTSKSKPFTQLRALAQQDARFWVVGVIFLLIYMVDRLSKMWALSNLVDRRISVVPWVELTLVSNEKFAYLSLPAWFSIIVTVVVMVVIAGFARSEFRRGQRLAPSLIFLVLLGAWSNLLDRLRFGGVVDFISVNRWSVFNLSDVYIVVGVICLLLFLPKSNTADDSDKSAPVPRVDFDTKS</sequence>
<dbReference type="HAMAP" id="MF_00161">
    <property type="entry name" value="LspA"/>
    <property type="match status" value="1"/>
</dbReference>
<dbReference type="EMBL" id="PFGC01000063">
    <property type="protein sequence ID" value="PIW36302.1"/>
    <property type="molecule type" value="Genomic_DNA"/>
</dbReference>
<dbReference type="GO" id="GO:0004190">
    <property type="term" value="F:aspartic-type endopeptidase activity"/>
    <property type="evidence" value="ECO:0007669"/>
    <property type="project" value="UniProtKB-UniRule"/>
</dbReference>
<evidence type="ECO:0000256" key="6">
    <source>
        <dbReference type="ARBA" id="ARBA00022801"/>
    </source>
</evidence>
<organism evidence="11 12">
    <name type="scientific">Candidatus Kerfeldbacteria bacterium CG15_BIG_FIL_POST_REV_8_21_14_020_45_12</name>
    <dbReference type="NCBI Taxonomy" id="2014247"/>
    <lineage>
        <taxon>Bacteria</taxon>
        <taxon>Candidatus Kerfeldiibacteriota</taxon>
    </lineage>
</organism>
<accession>A0A2M7H229</accession>
<evidence type="ECO:0000256" key="8">
    <source>
        <dbReference type="ARBA" id="ARBA00023136"/>
    </source>
</evidence>
<evidence type="ECO:0000313" key="12">
    <source>
        <dbReference type="Proteomes" id="UP000230292"/>
    </source>
</evidence>
<dbReference type="EC" id="3.4.23.36" evidence="9"/>
<keyword evidence="2 9" id="KW-1003">Cell membrane</keyword>
<name>A0A2M7H229_9BACT</name>
<feature type="transmembrane region" description="Helical" evidence="9">
    <location>
        <begin position="21"/>
        <end position="37"/>
    </location>
</feature>
<reference evidence="11 12" key="1">
    <citation type="submission" date="2017-09" db="EMBL/GenBank/DDBJ databases">
        <title>Depth-based differentiation of microbial function through sediment-hosted aquifers and enrichment of novel symbionts in the deep terrestrial subsurface.</title>
        <authorList>
            <person name="Probst A.J."/>
            <person name="Ladd B."/>
            <person name="Jarett J.K."/>
            <person name="Geller-Mcgrath D.E."/>
            <person name="Sieber C.M."/>
            <person name="Emerson J.B."/>
            <person name="Anantharaman K."/>
            <person name="Thomas B.C."/>
            <person name="Malmstrom R."/>
            <person name="Stieglmeier M."/>
            <person name="Klingl A."/>
            <person name="Woyke T."/>
            <person name="Ryan C.M."/>
            <person name="Banfield J.F."/>
        </authorList>
    </citation>
    <scope>NUCLEOTIDE SEQUENCE [LARGE SCALE GENOMIC DNA]</scope>
    <source>
        <strain evidence="11">CG15_BIG_FIL_POST_REV_8_21_14_020_45_12</strain>
    </source>
</reference>
<feature type="active site" evidence="9">
    <location>
        <position position="132"/>
    </location>
</feature>
<dbReference type="Proteomes" id="UP000230292">
    <property type="component" value="Unassembled WGS sequence"/>
</dbReference>
<evidence type="ECO:0000256" key="5">
    <source>
        <dbReference type="ARBA" id="ARBA00022750"/>
    </source>
</evidence>
<protein>
    <recommendedName>
        <fullName evidence="9">Lipoprotein signal peptidase</fullName>
        <ecNumber evidence="9">3.4.23.36</ecNumber>
    </recommendedName>
    <alternativeName>
        <fullName evidence="9">Prolipoprotein signal peptidase</fullName>
    </alternativeName>
    <alternativeName>
        <fullName evidence="9">Signal peptidase II</fullName>
        <shortName evidence="9">SPase II</shortName>
    </alternativeName>
</protein>
<dbReference type="AlphaFoldDB" id="A0A2M7H229"/>
<dbReference type="Pfam" id="PF01252">
    <property type="entry name" value="Peptidase_A8"/>
    <property type="match status" value="1"/>
</dbReference>
<evidence type="ECO:0000256" key="3">
    <source>
        <dbReference type="ARBA" id="ARBA00022670"/>
    </source>
</evidence>